<organism evidence="1 2">
    <name type="scientific">Pseudoxanthomonas indica</name>
    <dbReference type="NCBI Taxonomy" id="428993"/>
    <lineage>
        <taxon>Bacteria</taxon>
        <taxon>Pseudomonadati</taxon>
        <taxon>Pseudomonadota</taxon>
        <taxon>Gammaproteobacteria</taxon>
        <taxon>Lysobacterales</taxon>
        <taxon>Lysobacteraceae</taxon>
        <taxon>Pseudoxanthomonas</taxon>
    </lineage>
</organism>
<evidence type="ECO:0000313" key="2">
    <source>
        <dbReference type="Proteomes" id="UP000190341"/>
    </source>
</evidence>
<gene>
    <name evidence="1" type="ORF">SAMN06296058_1270</name>
</gene>
<proteinExistence type="predicted"/>
<dbReference type="AlphaFoldDB" id="A0A1T5K1S0"/>
<dbReference type="STRING" id="428993.SAMN06296058_1270"/>
<dbReference type="RefSeq" id="WP_079723585.1">
    <property type="nucleotide sequence ID" value="NZ_BMCL01000002.1"/>
</dbReference>
<dbReference type="EMBL" id="FUZV01000001">
    <property type="protein sequence ID" value="SKC57448.1"/>
    <property type="molecule type" value="Genomic_DNA"/>
</dbReference>
<name>A0A1T5K1S0_9GAMM</name>
<dbReference type="Proteomes" id="UP000190341">
    <property type="component" value="Unassembled WGS sequence"/>
</dbReference>
<accession>A0A1T5K1S0</accession>
<reference evidence="1 2" key="1">
    <citation type="submission" date="2017-02" db="EMBL/GenBank/DDBJ databases">
        <authorList>
            <person name="Peterson S.W."/>
        </authorList>
    </citation>
    <scope>NUCLEOTIDE SEQUENCE [LARGE SCALE GENOMIC DNA]</scope>
    <source>
        <strain evidence="1 2">P15</strain>
    </source>
</reference>
<protein>
    <submittedName>
        <fullName evidence="1">Uncharacterized protein</fullName>
    </submittedName>
</protein>
<sequence length="65" mass="7489">MNPAPTFDRRQHAQHAPLPVRITVPEYCPHHDAYCAQCMPEGLVIKSNRDIERSSRWLYAQRSAA</sequence>
<evidence type="ECO:0000313" key="1">
    <source>
        <dbReference type="EMBL" id="SKC57448.1"/>
    </source>
</evidence>
<keyword evidence="2" id="KW-1185">Reference proteome</keyword>